<sequence>MKTQEQIDEQIRLLKEARDKIVPTSMFGTDNIELLDAQVRVLEKDMDEDDIYDRWDRDEEDMDVRSSAGEALKWMDDDEECMNENLVDGFPMQEQYKR</sequence>
<organism evidence="1">
    <name type="scientific">marine sediment metagenome</name>
    <dbReference type="NCBI Taxonomy" id="412755"/>
    <lineage>
        <taxon>unclassified sequences</taxon>
        <taxon>metagenomes</taxon>
        <taxon>ecological metagenomes</taxon>
    </lineage>
</organism>
<comment type="caution">
    <text evidence="1">The sequence shown here is derived from an EMBL/GenBank/DDBJ whole genome shotgun (WGS) entry which is preliminary data.</text>
</comment>
<reference evidence="1" key="1">
    <citation type="journal article" date="2015" name="Nature">
        <title>Complex archaea that bridge the gap between prokaryotes and eukaryotes.</title>
        <authorList>
            <person name="Spang A."/>
            <person name="Saw J.H."/>
            <person name="Jorgensen S.L."/>
            <person name="Zaremba-Niedzwiedzka K."/>
            <person name="Martijn J."/>
            <person name="Lind A.E."/>
            <person name="van Eijk R."/>
            <person name="Schleper C."/>
            <person name="Guy L."/>
            <person name="Ettema T.J."/>
        </authorList>
    </citation>
    <scope>NUCLEOTIDE SEQUENCE</scope>
</reference>
<evidence type="ECO:0000313" key="1">
    <source>
        <dbReference type="EMBL" id="KKM91714.1"/>
    </source>
</evidence>
<name>A0A0F9LA18_9ZZZZ</name>
<dbReference type="EMBL" id="LAZR01006496">
    <property type="protein sequence ID" value="KKM91714.1"/>
    <property type="molecule type" value="Genomic_DNA"/>
</dbReference>
<dbReference type="AlphaFoldDB" id="A0A0F9LA18"/>
<proteinExistence type="predicted"/>
<gene>
    <name evidence="1" type="ORF">LCGC14_1225870</name>
</gene>
<protein>
    <submittedName>
        <fullName evidence="1">Uncharacterized protein</fullName>
    </submittedName>
</protein>
<accession>A0A0F9LA18</accession>